<feature type="binding site" evidence="2">
    <location>
        <begin position="16"/>
        <end position="19"/>
    </location>
    <ligand>
        <name>substrate</name>
    </ligand>
</feature>
<dbReference type="PANTHER" id="PTHR10291:SF0">
    <property type="entry name" value="DEHYDRODOLICHYL DIPHOSPHATE SYNTHASE 2"/>
    <property type="match status" value="1"/>
</dbReference>
<evidence type="ECO:0000256" key="2">
    <source>
        <dbReference type="HAMAP-Rule" id="MF_01139"/>
    </source>
</evidence>
<proteinExistence type="inferred from homology"/>
<feature type="binding site" evidence="2">
    <location>
        <position position="20"/>
    </location>
    <ligand>
        <name>substrate</name>
    </ligand>
</feature>
<comment type="similarity">
    <text evidence="2">Belongs to the UPP synthase family.</text>
</comment>
<feature type="binding site" evidence="2">
    <location>
        <position position="177"/>
    </location>
    <ligand>
        <name>substrate</name>
    </ligand>
</feature>
<feature type="active site" evidence="2">
    <location>
        <position position="15"/>
    </location>
</feature>
<feature type="binding site" evidence="2">
    <location>
        <position position="28"/>
    </location>
    <ligand>
        <name>substrate</name>
    </ligand>
</feature>
<dbReference type="Pfam" id="PF01255">
    <property type="entry name" value="Prenyltransf"/>
    <property type="match status" value="1"/>
</dbReference>
<dbReference type="Proteomes" id="UP000885792">
    <property type="component" value="Unassembled WGS sequence"/>
</dbReference>
<evidence type="ECO:0000313" key="3">
    <source>
        <dbReference type="EMBL" id="HHJ64204.1"/>
    </source>
</evidence>
<dbReference type="GO" id="GO:0045547">
    <property type="term" value="F:ditrans,polycis-polyprenyl diphosphate synthase [(2E,6E)-farnesyl diphosphate specific] activity"/>
    <property type="evidence" value="ECO:0007669"/>
    <property type="project" value="TreeGrafter"/>
</dbReference>
<dbReference type="CDD" id="cd00475">
    <property type="entry name" value="Cis_IPPS"/>
    <property type="match status" value="1"/>
</dbReference>
<feature type="active site" description="Proton acceptor" evidence="2">
    <location>
        <position position="63"/>
    </location>
</feature>
<keyword evidence="2" id="KW-0479">Metal-binding</keyword>
<organism evidence="3">
    <name type="scientific">Aquifex aeolicus</name>
    <dbReference type="NCBI Taxonomy" id="63363"/>
    <lineage>
        <taxon>Bacteria</taxon>
        <taxon>Pseudomonadati</taxon>
        <taxon>Aquificota</taxon>
        <taxon>Aquificia</taxon>
        <taxon>Aquificales</taxon>
        <taxon>Aquificaceae</taxon>
        <taxon>Aquifex</taxon>
    </lineage>
</organism>
<dbReference type="NCBIfam" id="TIGR00055">
    <property type="entry name" value="uppS"/>
    <property type="match status" value="1"/>
</dbReference>
<feature type="binding site" evidence="2">
    <location>
        <position position="196"/>
    </location>
    <ligand>
        <name>Mg(2+)</name>
        <dbReference type="ChEBI" id="CHEBI:18420"/>
    </ligand>
</feature>
<dbReference type="HAMAP" id="MF_01139">
    <property type="entry name" value="ISPT"/>
    <property type="match status" value="1"/>
</dbReference>
<gene>
    <name evidence="3" type="primary">uppS</name>
    <name evidence="3" type="ORF">ENJ61_04775</name>
</gene>
<feature type="binding site" evidence="2">
    <location>
        <position position="32"/>
    </location>
    <ligand>
        <name>substrate</name>
    </ligand>
</feature>
<dbReference type="GO" id="GO:0016094">
    <property type="term" value="P:polyprenol biosynthetic process"/>
    <property type="evidence" value="ECO:0007669"/>
    <property type="project" value="TreeGrafter"/>
</dbReference>
<dbReference type="InterPro" id="IPR036424">
    <property type="entry name" value="UPP_synth-like_sf"/>
</dbReference>
<dbReference type="GO" id="GO:0000287">
    <property type="term" value="F:magnesium ion binding"/>
    <property type="evidence" value="ECO:0007669"/>
    <property type="project" value="UniProtKB-UniRule"/>
</dbReference>
<protein>
    <recommendedName>
        <fullName evidence="2">Isoprenyl transferase</fullName>
        <ecNumber evidence="2">2.5.1.-</ecNumber>
    </recommendedName>
</protein>
<feature type="binding site" evidence="2">
    <location>
        <position position="66"/>
    </location>
    <ligand>
        <name>substrate</name>
    </ligand>
</feature>
<feature type="binding site" evidence="2">
    <location>
        <begin position="60"/>
        <end position="62"/>
    </location>
    <ligand>
        <name>substrate</name>
    </ligand>
</feature>
<dbReference type="PANTHER" id="PTHR10291">
    <property type="entry name" value="DEHYDRODOLICHYL DIPHOSPHATE SYNTHASE FAMILY MEMBER"/>
    <property type="match status" value="1"/>
</dbReference>
<comment type="function">
    <text evidence="2">Catalyzes the condensation of isopentenyl diphosphate (IPP) with allylic pyrophosphates generating different type of terpenoids.</text>
</comment>
<reference evidence="3" key="1">
    <citation type="journal article" date="2020" name="mSystems">
        <title>Genome- and Community-Level Interaction Insights into Carbon Utilization and Element Cycling Functions of Hydrothermarchaeota in Hydrothermal Sediment.</title>
        <authorList>
            <person name="Zhou Z."/>
            <person name="Liu Y."/>
            <person name="Xu W."/>
            <person name="Pan J."/>
            <person name="Luo Z.H."/>
            <person name="Li M."/>
        </authorList>
    </citation>
    <scope>NUCLEOTIDE SEQUENCE [LARGE SCALE GENOMIC DNA]</scope>
    <source>
        <strain evidence="3">HyVt-501</strain>
    </source>
</reference>
<dbReference type="InterPro" id="IPR001441">
    <property type="entry name" value="UPP_synth-like"/>
</dbReference>
<keyword evidence="1 2" id="KW-0808">Transferase</keyword>
<feature type="binding site" evidence="2">
    <location>
        <position position="64"/>
    </location>
    <ligand>
        <name>substrate</name>
    </ligand>
</feature>
<dbReference type="EC" id="2.5.1.-" evidence="2"/>
<dbReference type="Gene3D" id="3.40.1180.10">
    <property type="entry name" value="Decaprenyl diphosphate synthase-like"/>
    <property type="match status" value="1"/>
</dbReference>
<keyword evidence="2" id="KW-0460">Magnesium</keyword>
<dbReference type="InterPro" id="IPR018520">
    <property type="entry name" value="UPP_synth-like_CS"/>
</dbReference>
<feature type="binding site" evidence="2">
    <location>
        <position position="15"/>
    </location>
    <ligand>
        <name>Mg(2+)</name>
        <dbReference type="ChEBI" id="CHEBI:18420"/>
    </ligand>
</feature>
<feature type="binding site" evidence="2">
    <location>
        <begin position="183"/>
        <end position="185"/>
    </location>
    <ligand>
        <name>substrate</name>
    </ligand>
</feature>
<dbReference type="AlphaFoldDB" id="A0A7C5L2Q4"/>
<comment type="cofactor">
    <cofactor evidence="2">
        <name>Mg(2+)</name>
        <dbReference type="ChEBI" id="CHEBI:18420"/>
    </cofactor>
    <text evidence="2">Binds 2 magnesium ions per subunit.</text>
</comment>
<dbReference type="SUPFAM" id="SSF64005">
    <property type="entry name" value="Undecaprenyl diphosphate synthase"/>
    <property type="match status" value="1"/>
</dbReference>
<comment type="caution">
    <text evidence="3">The sequence shown here is derived from an EMBL/GenBank/DDBJ whole genome shotgun (WGS) entry which is preliminary data.</text>
</comment>
<dbReference type="PROSITE" id="PS01066">
    <property type="entry name" value="UPP_SYNTHASE"/>
    <property type="match status" value="1"/>
</dbReference>
<evidence type="ECO:0000256" key="1">
    <source>
        <dbReference type="ARBA" id="ARBA00022679"/>
    </source>
</evidence>
<sequence length="232" mass="27454">MEELRIPRHIAIIMDGNGRWASRQGMPRVMGHYRGAEVAEEITRACIDLGVEYLSLFAFSTENWNRPREEVNLLFELMRNYLSQRKRDLIDLGVRIRFIGRRDRIGKDLKLLMEELERETSRSYRITVILAVDYGGRDDIIRAINKALRLEFDSLDEDSFSHLLDLGDVPDPDLLIRTAGEKRLSNFLLWHLAYTELYFSELCWPEFTREELIRALEDFSKRRRKFGRVLDE</sequence>
<dbReference type="FunFam" id="3.40.1180.10:FF:000001">
    <property type="entry name" value="(2E,6E)-farnesyl-diphosphate-specific ditrans,polycis-undecaprenyl-diphosphate synthase"/>
    <property type="match status" value="1"/>
</dbReference>
<name>A0A7C5L2Q4_AQUAO</name>
<comment type="subunit">
    <text evidence="2">Homodimer.</text>
</comment>
<dbReference type="EMBL" id="DRNB01000174">
    <property type="protein sequence ID" value="HHJ64204.1"/>
    <property type="molecule type" value="Genomic_DNA"/>
</dbReference>
<accession>A0A7C5L2Q4</accession>